<dbReference type="KEGG" id="rarg:115746831"/>
<dbReference type="Gene3D" id="2.90.10.10">
    <property type="entry name" value="Bulb-type lectin domain"/>
    <property type="match status" value="1"/>
</dbReference>
<dbReference type="InterPro" id="IPR001480">
    <property type="entry name" value="Bulb-type_lectin_dom"/>
</dbReference>
<dbReference type="RefSeq" id="XP_030538611.1">
    <property type="nucleotide sequence ID" value="XM_030682751.2"/>
</dbReference>
<evidence type="ECO:0000313" key="7">
    <source>
        <dbReference type="RefSeq" id="XP_030538611.1"/>
    </source>
</evidence>
<evidence type="ECO:0000256" key="4">
    <source>
        <dbReference type="SAM" id="SignalP"/>
    </source>
</evidence>
<feature type="chain" id="PRO_5034084164" evidence="4">
    <location>
        <begin position="19"/>
        <end position="360"/>
    </location>
</feature>
<dbReference type="GeneID" id="115746831"/>
<evidence type="ECO:0000256" key="2">
    <source>
        <dbReference type="ARBA" id="ARBA00023157"/>
    </source>
</evidence>
<dbReference type="InterPro" id="IPR036426">
    <property type="entry name" value="Bulb-type_lectin_dom_sf"/>
</dbReference>
<dbReference type="CDD" id="cd00028">
    <property type="entry name" value="B_lectin"/>
    <property type="match status" value="1"/>
</dbReference>
<keyword evidence="3" id="KW-0325">Glycoprotein</keyword>
<name>A0A8B8PV04_9MYRT</name>
<proteinExistence type="predicted"/>
<dbReference type="FunFam" id="2.90.10.10:FF:000002">
    <property type="entry name" value="Serine/threonine-protein kinase"/>
    <property type="match status" value="1"/>
</dbReference>
<dbReference type="Pfam" id="PF01453">
    <property type="entry name" value="B_lectin"/>
    <property type="match status" value="1"/>
</dbReference>
<evidence type="ECO:0000256" key="3">
    <source>
        <dbReference type="ARBA" id="ARBA00023180"/>
    </source>
</evidence>
<dbReference type="InterPro" id="IPR000858">
    <property type="entry name" value="S_locus_glycoprot_dom"/>
</dbReference>
<keyword evidence="6" id="KW-1185">Reference proteome</keyword>
<protein>
    <submittedName>
        <fullName evidence="7">G-type lectin S-receptor-like serine/threonine-protein kinase At2g19130</fullName>
    </submittedName>
</protein>
<reference evidence="7" key="1">
    <citation type="submission" date="2025-08" db="UniProtKB">
        <authorList>
            <consortium name="RefSeq"/>
        </authorList>
    </citation>
    <scope>IDENTIFICATION</scope>
    <source>
        <tissue evidence="7">Leaf</tissue>
    </source>
</reference>
<dbReference type="AlphaFoldDB" id="A0A8B8PV04"/>
<evidence type="ECO:0000259" key="5">
    <source>
        <dbReference type="PROSITE" id="PS50927"/>
    </source>
</evidence>
<keyword evidence="2" id="KW-1015">Disulfide bond</keyword>
<dbReference type="PROSITE" id="PS50927">
    <property type="entry name" value="BULB_LECTIN"/>
    <property type="match status" value="1"/>
</dbReference>
<dbReference type="SUPFAM" id="SSF51110">
    <property type="entry name" value="alpha-D-mannose-specific plant lectins"/>
    <property type="match status" value="1"/>
</dbReference>
<dbReference type="Proteomes" id="UP000827889">
    <property type="component" value="Chromosome 7"/>
</dbReference>
<keyword evidence="1 4" id="KW-0732">Signal</keyword>
<evidence type="ECO:0000256" key="1">
    <source>
        <dbReference type="ARBA" id="ARBA00022729"/>
    </source>
</evidence>
<feature type="signal peptide" evidence="4">
    <location>
        <begin position="1"/>
        <end position="18"/>
    </location>
</feature>
<dbReference type="OrthoDB" id="643280at2759"/>
<dbReference type="PANTHER" id="PTHR32444:SF247">
    <property type="entry name" value="OS01G0958200 PROTEIN"/>
    <property type="match status" value="1"/>
</dbReference>
<dbReference type="SMART" id="SM00108">
    <property type="entry name" value="B_lectin"/>
    <property type="match status" value="1"/>
</dbReference>
<sequence>MFPFMLLLFSVSLYPSFSISTDTIFPGESISGNRTLISQGGTFEMGLFSPGNTGNHYIGIWYKGLPQKTLVWVANRNRPVSDPLSSELKLLHDGNLVLLTSSKRQIWSTGSTSLVPNSTSGVLLNNGNFIFRNISNLSNVAWQSFDHLTDTWLPGAKFKFNTSEKTVLVSWRNLNDPAPGIFSASMGSEGRAVFSLFNRSKAYWHCHDSTGYDFELHPSVKTEDMINFTVDSNENGSYSQYSSVAPFSLSRIVLEPTGLLRQLVWAKHTQEWKVLWTQPAQKCEIYPFCGASSNCNQRDAPLCDCALGYLDYLKMKDRLGRCERRNTSNCSGDRKDHFFLMPNTHLPNNYDSVMVENTEA</sequence>
<dbReference type="PANTHER" id="PTHR32444">
    <property type="entry name" value="BULB-TYPE LECTIN DOMAIN-CONTAINING PROTEIN"/>
    <property type="match status" value="1"/>
</dbReference>
<organism evidence="6 7">
    <name type="scientific">Rhodamnia argentea</name>
    <dbReference type="NCBI Taxonomy" id="178133"/>
    <lineage>
        <taxon>Eukaryota</taxon>
        <taxon>Viridiplantae</taxon>
        <taxon>Streptophyta</taxon>
        <taxon>Embryophyta</taxon>
        <taxon>Tracheophyta</taxon>
        <taxon>Spermatophyta</taxon>
        <taxon>Magnoliopsida</taxon>
        <taxon>eudicotyledons</taxon>
        <taxon>Gunneridae</taxon>
        <taxon>Pentapetalae</taxon>
        <taxon>rosids</taxon>
        <taxon>malvids</taxon>
        <taxon>Myrtales</taxon>
        <taxon>Myrtaceae</taxon>
        <taxon>Myrtoideae</taxon>
        <taxon>Myrteae</taxon>
        <taxon>Australasian group</taxon>
        <taxon>Rhodamnia</taxon>
    </lineage>
</organism>
<feature type="domain" description="Bulb-type lectin" evidence="5">
    <location>
        <begin position="21"/>
        <end position="144"/>
    </location>
</feature>
<gene>
    <name evidence="7" type="primary">LOC115746831</name>
</gene>
<dbReference type="GO" id="GO:0048544">
    <property type="term" value="P:recognition of pollen"/>
    <property type="evidence" value="ECO:0007669"/>
    <property type="project" value="InterPro"/>
</dbReference>
<accession>A0A8B8PV04</accession>
<evidence type="ECO:0000313" key="6">
    <source>
        <dbReference type="Proteomes" id="UP000827889"/>
    </source>
</evidence>
<dbReference type="Pfam" id="PF00954">
    <property type="entry name" value="S_locus_glycop"/>
    <property type="match status" value="1"/>
</dbReference>